<evidence type="ECO:0000313" key="3">
    <source>
        <dbReference type="EMBL" id="CCO19110.1"/>
    </source>
</evidence>
<dbReference type="InterPro" id="IPR008775">
    <property type="entry name" value="Phytyl_CoA_dOase-like"/>
</dbReference>
<evidence type="ECO:0000256" key="1">
    <source>
        <dbReference type="ARBA" id="ARBA00001962"/>
    </source>
</evidence>
<dbReference type="AlphaFoldDB" id="K8F2Q8"/>
<evidence type="ECO:0000313" key="4">
    <source>
        <dbReference type="Proteomes" id="UP000198341"/>
    </source>
</evidence>
<gene>
    <name evidence="3" type="ordered locus">Bathy12g00590</name>
</gene>
<protein>
    <recommendedName>
        <fullName evidence="5">Phytanoyl-CoA dioxygenase</fullName>
    </recommendedName>
</protein>
<evidence type="ECO:0000256" key="2">
    <source>
        <dbReference type="SAM" id="MobiDB-lite"/>
    </source>
</evidence>
<dbReference type="OrthoDB" id="45168at2759"/>
<keyword evidence="4" id="KW-1185">Reference proteome</keyword>
<organism evidence="3 4">
    <name type="scientific">Bathycoccus prasinos</name>
    <dbReference type="NCBI Taxonomy" id="41875"/>
    <lineage>
        <taxon>Eukaryota</taxon>
        <taxon>Viridiplantae</taxon>
        <taxon>Chlorophyta</taxon>
        <taxon>Mamiellophyceae</taxon>
        <taxon>Mamiellales</taxon>
        <taxon>Bathycoccaceae</taxon>
        <taxon>Bathycoccus</taxon>
    </lineage>
</organism>
<feature type="compositionally biased region" description="Basic and acidic residues" evidence="2">
    <location>
        <begin position="465"/>
        <end position="474"/>
    </location>
</feature>
<dbReference type="PANTHER" id="PTHR20883:SF51">
    <property type="entry name" value="PHYTANOYL-COA HYDROXYLASE"/>
    <property type="match status" value="1"/>
</dbReference>
<feature type="compositionally biased region" description="Basic and acidic residues" evidence="2">
    <location>
        <begin position="224"/>
        <end position="237"/>
    </location>
</feature>
<dbReference type="SUPFAM" id="SSF51197">
    <property type="entry name" value="Clavaminate synthase-like"/>
    <property type="match status" value="1"/>
</dbReference>
<dbReference type="PANTHER" id="PTHR20883">
    <property type="entry name" value="PHYTANOYL-COA DIOXYGENASE DOMAIN CONTAINING 1"/>
    <property type="match status" value="1"/>
</dbReference>
<evidence type="ECO:0008006" key="5">
    <source>
        <dbReference type="Google" id="ProtNLM"/>
    </source>
</evidence>
<dbReference type="GeneID" id="19012356"/>
<feature type="compositionally biased region" description="Acidic residues" evidence="2">
    <location>
        <begin position="475"/>
        <end position="500"/>
    </location>
</feature>
<name>K8F2Q8_9CHLO</name>
<proteinExistence type="predicted"/>
<dbReference type="STRING" id="41875.K8F2Q8"/>
<dbReference type="EMBL" id="FO082267">
    <property type="protein sequence ID" value="CCO19110.1"/>
    <property type="molecule type" value="Genomic_DNA"/>
</dbReference>
<feature type="compositionally biased region" description="Acidic residues" evidence="2">
    <location>
        <begin position="439"/>
        <end position="459"/>
    </location>
</feature>
<dbReference type="RefSeq" id="XP_007509995.1">
    <property type="nucleotide sequence ID" value="XM_007509933.1"/>
</dbReference>
<sequence length="580" mass="67636">MTKTTGKRAREKELRLKRIQTLRDISDGNLRHSFKNDDDDHDDEDSRNIFSEQFWNHIGREFHLKVNDGLDSLLTKEARVKADAHAFGIEQETFVQELMQEHSRRVKEDGYTRVSIAETAKENELFSSKREYERKSGFQRECQHLTEMIEFLDEKCGLNPTWSLVFDNYWVLARRVEKIVQEISGGKENRLNFDALVWRVRNVNEEDEKRGESNNTATMTAFTPHRDRQPKDTRKSFREDESPKYCTIWIPLTNATCENSCLYVIPRKCDEGYTEGDDDTDLEKTPLEKCLKDKKAYQNITACPVDVGEAVVFTHRTIHWGSKPRDNYQGEPRVNVSFGFSDDSFEKAYLKNRNGVKVTEDAEDVQSLPTLKERLVLIASQMIAYHERFPPKNFKALKLLKKIHDAGKSFLDERYREIIETEYIRATSMLAGRRKNENGDEEDEEEDDDDDNEDDELDNALDAMLDAKAKGRGDDFEDDYEEEDDDEFANDPNPDDCSDSDPERPYEVTEEDVFFGNATEEEIITAKNIHRRSIGKEELPMPKEREVSRVNVREHWSEYLKRPENKEKVDDAKKLLGIKS</sequence>
<feature type="region of interest" description="Disordered" evidence="2">
    <location>
        <begin position="433"/>
        <end position="507"/>
    </location>
</feature>
<dbReference type="Gene3D" id="2.60.120.620">
    <property type="entry name" value="q2cbj1_9rhob like domain"/>
    <property type="match status" value="1"/>
</dbReference>
<dbReference type="eggNOG" id="ENOG502S1U9">
    <property type="taxonomic scope" value="Eukaryota"/>
</dbReference>
<reference evidence="3 4" key="1">
    <citation type="submission" date="2011-10" db="EMBL/GenBank/DDBJ databases">
        <authorList>
            <person name="Genoscope - CEA"/>
        </authorList>
    </citation>
    <scope>NUCLEOTIDE SEQUENCE [LARGE SCALE GENOMIC DNA]</scope>
    <source>
        <strain evidence="3 4">RCC 1105</strain>
    </source>
</reference>
<comment type="cofactor">
    <cofactor evidence="1">
        <name>Fe cation</name>
        <dbReference type="ChEBI" id="CHEBI:24875"/>
    </cofactor>
</comment>
<dbReference type="KEGG" id="bpg:Bathy12g00590"/>
<feature type="region of interest" description="Disordered" evidence="2">
    <location>
        <begin position="208"/>
        <end position="237"/>
    </location>
</feature>
<dbReference type="Proteomes" id="UP000198341">
    <property type="component" value="Chromosome 12"/>
</dbReference>
<accession>K8F2Q8</accession>
<dbReference type="Pfam" id="PF05721">
    <property type="entry name" value="PhyH"/>
    <property type="match status" value="1"/>
</dbReference>